<evidence type="ECO:0000256" key="6">
    <source>
        <dbReference type="RuleBase" id="RU368003"/>
    </source>
</evidence>
<dbReference type="AlphaFoldDB" id="H3CWT2"/>
<name>H3CWT2_TETNG</name>
<comment type="similarity">
    <text evidence="1 6">Belongs to the C1D family.</text>
</comment>
<proteinExistence type="inferred from homology"/>
<evidence type="ECO:0000256" key="1">
    <source>
        <dbReference type="ARBA" id="ARBA00009154"/>
    </source>
</evidence>
<dbReference type="FunCoup" id="H3CWT2">
    <property type="interactions" value="1202"/>
</dbReference>
<dbReference type="PANTHER" id="PTHR15341:SF3">
    <property type="entry name" value="NUCLEAR NUCLEIC ACID-BINDING PROTEIN C1D"/>
    <property type="match status" value="1"/>
</dbReference>
<dbReference type="InterPro" id="IPR007146">
    <property type="entry name" value="Sas10/Utp3/C1D"/>
</dbReference>
<dbReference type="OMA" id="KLMSMPR"/>
<dbReference type="GO" id="GO:0010468">
    <property type="term" value="P:regulation of gene expression"/>
    <property type="evidence" value="ECO:0007669"/>
    <property type="project" value="TreeGrafter"/>
</dbReference>
<reference evidence="8" key="3">
    <citation type="submission" date="2025-09" db="UniProtKB">
        <authorList>
            <consortium name="Ensembl"/>
        </authorList>
    </citation>
    <scope>IDENTIFICATION</scope>
</reference>
<keyword evidence="5 6" id="KW-0539">Nucleus</keyword>
<evidence type="ECO:0000313" key="8">
    <source>
        <dbReference type="Ensembl" id="ENSTNIP00000012716.1"/>
    </source>
</evidence>
<dbReference type="GO" id="GO:0000460">
    <property type="term" value="P:maturation of 5.8S rRNA"/>
    <property type="evidence" value="ECO:0007669"/>
    <property type="project" value="TreeGrafter"/>
</dbReference>
<reference evidence="9" key="1">
    <citation type="journal article" date="2004" name="Nature">
        <title>Genome duplication in the teleost fish Tetraodon nigroviridis reveals the early vertebrate proto-karyotype.</title>
        <authorList>
            <person name="Jaillon O."/>
            <person name="Aury J.-M."/>
            <person name="Brunet F."/>
            <person name="Petit J.-L."/>
            <person name="Stange-Thomann N."/>
            <person name="Mauceli E."/>
            <person name="Bouneau L."/>
            <person name="Fischer C."/>
            <person name="Ozouf-Costaz C."/>
            <person name="Bernot A."/>
            <person name="Nicaud S."/>
            <person name="Jaffe D."/>
            <person name="Fisher S."/>
            <person name="Lutfalla G."/>
            <person name="Dossat C."/>
            <person name="Segurens B."/>
            <person name="Dasilva C."/>
            <person name="Salanoubat M."/>
            <person name="Levy M."/>
            <person name="Boudet N."/>
            <person name="Castellano S."/>
            <person name="Anthouard V."/>
            <person name="Jubin C."/>
            <person name="Castelli V."/>
            <person name="Katinka M."/>
            <person name="Vacherie B."/>
            <person name="Biemont C."/>
            <person name="Skalli Z."/>
            <person name="Cattolico L."/>
            <person name="Poulain J."/>
            <person name="De Berardinis V."/>
            <person name="Cruaud C."/>
            <person name="Duprat S."/>
            <person name="Brottier P."/>
            <person name="Coutanceau J.-P."/>
            <person name="Gouzy J."/>
            <person name="Parra G."/>
            <person name="Lardier G."/>
            <person name="Chapple C."/>
            <person name="McKernan K.J."/>
            <person name="McEwan P."/>
            <person name="Bosak S."/>
            <person name="Kellis M."/>
            <person name="Volff J.-N."/>
            <person name="Guigo R."/>
            <person name="Zody M.C."/>
            <person name="Mesirov J."/>
            <person name="Lindblad-Toh K."/>
            <person name="Birren B."/>
            <person name="Nusbaum C."/>
            <person name="Kahn D."/>
            <person name="Robinson-Rechavi M."/>
            <person name="Laudet V."/>
            <person name="Schachter V."/>
            <person name="Quetier F."/>
            <person name="Saurin W."/>
            <person name="Scarpelli C."/>
            <person name="Wincker P."/>
            <person name="Lander E.S."/>
            <person name="Weissenbach J."/>
            <person name="Roest Crollius H."/>
        </authorList>
    </citation>
    <scope>NUCLEOTIDE SEQUENCE [LARGE SCALE GENOMIC DNA]</scope>
</reference>
<dbReference type="GeneTree" id="ENSGT00390000015405"/>
<evidence type="ECO:0000313" key="9">
    <source>
        <dbReference type="Proteomes" id="UP000007303"/>
    </source>
</evidence>
<dbReference type="PANTHER" id="PTHR15341">
    <property type="entry name" value="SUN-COR STEROID HORMONE RECEPTOR CO-REPRESSOR"/>
    <property type="match status" value="1"/>
</dbReference>
<evidence type="ECO:0000256" key="4">
    <source>
        <dbReference type="ARBA" id="ARBA00022884"/>
    </source>
</evidence>
<protein>
    <recommendedName>
        <fullName evidence="2 6">Nuclear nucleic acid-binding protein C1D</fullName>
    </recommendedName>
</protein>
<evidence type="ECO:0000256" key="3">
    <source>
        <dbReference type="ARBA" id="ARBA00022552"/>
    </source>
</evidence>
<reference evidence="8" key="2">
    <citation type="submission" date="2025-08" db="UniProtKB">
        <authorList>
            <consortium name="Ensembl"/>
        </authorList>
    </citation>
    <scope>IDENTIFICATION</scope>
</reference>
<dbReference type="InterPro" id="IPR011082">
    <property type="entry name" value="Exosome-assoc_fac/DNA_repair"/>
</dbReference>
<keyword evidence="6" id="KW-0963">Cytoplasm</keyword>
<evidence type="ECO:0000256" key="7">
    <source>
        <dbReference type="SAM" id="MobiDB-lite"/>
    </source>
</evidence>
<feature type="region of interest" description="Disordered" evidence="7">
    <location>
        <begin position="126"/>
        <end position="148"/>
    </location>
</feature>
<comment type="subunit">
    <text evidence="6">Monomer and homodimer.</text>
</comment>
<dbReference type="GO" id="GO:0003677">
    <property type="term" value="F:DNA binding"/>
    <property type="evidence" value="ECO:0007669"/>
    <property type="project" value="UniProtKB-KW"/>
</dbReference>
<keyword evidence="4 6" id="KW-0694">RNA-binding</keyword>
<feature type="compositionally biased region" description="Basic and acidic residues" evidence="7">
    <location>
        <begin position="128"/>
        <end position="148"/>
    </location>
</feature>
<dbReference type="HOGENOM" id="CLU_064339_4_1_1"/>
<dbReference type="GO" id="GO:0003723">
    <property type="term" value="F:RNA binding"/>
    <property type="evidence" value="ECO:0007669"/>
    <property type="project" value="UniProtKB-UniRule"/>
</dbReference>
<dbReference type="InParanoid" id="H3CWT2"/>
<dbReference type="Pfam" id="PF04000">
    <property type="entry name" value="Sas10_Utp3"/>
    <property type="match status" value="1"/>
</dbReference>
<evidence type="ECO:0000256" key="2">
    <source>
        <dbReference type="ARBA" id="ARBA00015212"/>
    </source>
</evidence>
<keyword evidence="3 6" id="KW-0698">rRNA processing</keyword>
<dbReference type="GO" id="GO:0005737">
    <property type="term" value="C:cytoplasm"/>
    <property type="evidence" value="ECO:0007669"/>
    <property type="project" value="UniProtKB-SubCell"/>
</dbReference>
<dbReference type="Ensembl" id="ENSTNIT00000012908.1">
    <property type="protein sequence ID" value="ENSTNIP00000012716.1"/>
    <property type="gene ID" value="ENSTNIG00000009827.1"/>
</dbReference>
<comment type="subcellular location">
    <subcellularLocation>
        <location evidence="6">Cytoplasm</location>
    </subcellularLocation>
    <subcellularLocation>
        <location evidence="6">Nucleus</location>
        <location evidence="6">Nucleolus</location>
    </subcellularLocation>
</comment>
<keyword evidence="9" id="KW-1185">Reference proteome</keyword>
<dbReference type="GO" id="GO:0000178">
    <property type="term" value="C:exosome (RNase complex)"/>
    <property type="evidence" value="ECO:0007669"/>
    <property type="project" value="TreeGrafter"/>
</dbReference>
<organism evidence="8 9">
    <name type="scientific">Tetraodon nigroviridis</name>
    <name type="common">Spotted green pufferfish</name>
    <name type="synonym">Chelonodon nigroviridis</name>
    <dbReference type="NCBI Taxonomy" id="99883"/>
    <lineage>
        <taxon>Eukaryota</taxon>
        <taxon>Metazoa</taxon>
        <taxon>Chordata</taxon>
        <taxon>Craniata</taxon>
        <taxon>Vertebrata</taxon>
        <taxon>Euteleostomi</taxon>
        <taxon>Actinopterygii</taxon>
        <taxon>Neopterygii</taxon>
        <taxon>Teleostei</taxon>
        <taxon>Neoteleostei</taxon>
        <taxon>Acanthomorphata</taxon>
        <taxon>Eupercaria</taxon>
        <taxon>Tetraodontiformes</taxon>
        <taxon>Tetradontoidea</taxon>
        <taxon>Tetraodontidae</taxon>
        <taxon>Tetraodon</taxon>
    </lineage>
</organism>
<dbReference type="GO" id="GO:0005730">
    <property type="term" value="C:nucleolus"/>
    <property type="evidence" value="ECO:0007669"/>
    <property type="project" value="UniProtKB-SubCell"/>
</dbReference>
<dbReference type="STRING" id="99883.ENSTNIP00000012716"/>
<keyword evidence="6" id="KW-0238">DNA-binding</keyword>
<sequence length="148" mass="16959">MAVARANEDYPEEIDDQLTNFDSSVSSVKTMLEKLMSIPRNEQPQKLDPLDQAKLDLMSVYTLNSLFWMYLVTQGVNPREHGIKQELERIRTCMNRVKEITEKKKAARLDKGAAARFLRSALYDPEEKDARRKSASKKKSEGARDTPP</sequence>
<dbReference type="Proteomes" id="UP000007303">
    <property type="component" value="Unassembled WGS sequence"/>
</dbReference>
<accession>H3CWT2</accession>
<comment type="function">
    <text evidence="6">Plays a role in the recruitment of the exosome to pre-rRNA to mediate the 3'-5' end processing of the 5.8S rRNA.</text>
</comment>
<evidence type="ECO:0000256" key="5">
    <source>
        <dbReference type="ARBA" id="ARBA00023242"/>
    </source>
</evidence>